<dbReference type="InterPro" id="IPR005151">
    <property type="entry name" value="Tail-specific_protease"/>
</dbReference>
<comment type="caution">
    <text evidence="2">The sequence shown here is derived from an EMBL/GenBank/DDBJ whole genome shotgun (WGS) entry which is preliminary data.</text>
</comment>
<evidence type="ECO:0000259" key="1">
    <source>
        <dbReference type="SMART" id="SM00245"/>
    </source>
</evidence>
<evidence type="ECO:0000313" key="2">
    <source>
        <dbReference type="EMBL" id="MBM6923018.1"/>
    </source>
</evidence>
<accession>A0ABS2GLQ1</accession>
<sequence>MKRSLKLLTAGLCVLGLTAAAAFGFLRYQNQRTQTILGLTTEQKLQDFDALCTLLDRNYPFWKEAEQAGLNRSELYQSAREEIARTDTDIAYFKEIGQFLGEFQGLGHLSVLDGSMYRLYLDTLDSGSSLLSDREQDSIAMIRSVLESPKVQHTYSLLDQSHTGFRSTIGLKAEYQSGAENSVPAAESSGITSEILADGNAAYLKIDSFALTGYEAARTELESFFAEIRQVSNLIIDLRGNGGGSDRYWEDLLVRPNAARLLHSERWYLLNLTEETRAYLDTLGLTAQEISALPDNLQPAAEGFTHCVCGVTEFEPASSPYPGKIWVLVDEGVYSASENFAAFCKNTGFATLVGEPTGGDGGIADPMLFALPESGLVVRFSVFYGLNADGSGNEAAGTQPDYTVSEGDDALASCLSLIG</sequence>
<reference evidence="2 3" key="1">
    <citation type="journal article" date="2021" name="Sci. Rep.">
        <title>The distribution of antibiotic resistance genes in chicken gut microbiota commensals.</title>
        <authorList>
            <person name="Juricova H."/>
            <person name="Matiasovicova J."/>
            <person name="Kubasova T."/>
            <person name="Cejkova D."/>
            <person name="Rychlik I."/>
        </authorList>
    </citation>
    <scope>NUCLEOTIDE SEQUENCE [LARGE SCALE GENOMIC DNA]</scope>
    <source>
        <strain evidence="2 3">An564</strain>
    </source>
</reference>
<dbReference type="SMART" id="SM00245">
    <property type="entry name" value="TSPc"/>
    <property type="match status" value="1"/>
</dbReference>
<dbReference type="Gene3D" id="3.90.226.10">
    <property type="entry name" value="2-enoyl-CoA Hydratase, Chain A, domain 1"/>
    <property type="match status" value="1"/>
</dbReference>
<dbReference type="Gene3D" id="3.30.750.44">
    <property type="match status" value="1"/>
</dbReference>
<gene>
    <name evidence="2" type="ORF">H9X81_04840</name>
</gene>
<dbReference type="PANTHER" id="PTHR32060">
    <property type="entry name" value="TAIL-SPECIFIC PROTEASE"/>
    <property type="match status" value="1"/>
</dbReference>
<protein>
    <recommendedName>
        <fullName evidence="1">Tail specific protease domain-containing protein</fullName>
    </recommendedName>
</protein>
<dbReference type="InterPro" id="IPR029045">
    <property type="entry name" value="ClpP/crotonase-like_dom_sf"/>
</dbReference>
<keyword evidence="3" id="KW-1185">Reference proteome</keyword>
<dbReference type="EMBL" id="JACSNR010000004">
    <property type="protein sequence ID" value="MBM6923018.1"/>
    <property type="molecule type" value="Genomic_DNA"/>
</dbReference>
<name>A0ABS2GLQ1_9FIRM</name>
<organism evidence="2 3">
    <name type="scientific">Hydrogenoanaerobacterium saccharovorans</name>
    <dbReference type="NCBI Taxonomy" id="474960"/>
    <lineage>
        <taxon>Bacteria</taxon>
        <taxon>Bacillati</taxon>
        <taxon>Bacillota</taxon>
        <taxon>Clostridia</taxon>
        <taxon>Eubacteriales</taxon>
        <taxon>Oscillospiraceae</taxon>
        <taxon>Hydrogenoanaerobacterium</taxon>
    </lineage>
</organism>
<proteinExistence type="predicted"/>
<evidence type="ECO:0000313" key="3">
    <source>
        <dbReference type="Proteomes" id="UP000724149"/>
    </source>
</evidence>
<dbReference type="Proteomes" id="UP000724149">
    <property type="component" value="Unassembled WGS sequence"/>
</dbReference>
<dbReference type="SUPFAM" id="SSF52096">
    <property type="entry name" value="ClpP/crotonase"/>
    <property type="match status" value="1"/>
</dbReference>
<dbReference type="RefSeq" id="WP_204720270.1">
    <property type="nucleotide sequence ID" value="NZ_JACSNR010000004.1"/>
</dbReference>
<feature type="domain" description="Tail specific protease" evidence="1">
    <location>
        <begin position="150"/>
        <end position="405"/>
    </location>
</feature>
<dbReference type="PANTHER" id="PTHR32060:SF30">
    <property type="entry name" value="CARBOXY-TERMINAL PROCESSING PROTEASE CTPA"/>
    <property type="match status" value="1"/>
</dbReference>
<dbReference type="Pfam" id="PF03572">
    <property type="entry name" value="Peptidase_S41"/>
    <property type="match status" value="1"/>
</dbReference>